<evidence type="ECO:0000256" key="7">
    <source>
        <dbReference type="ARBA" id="ARBA00022723"/>
    </source>
</evidence>
<evidence type="ECO:0000313" key="15">
    <source>
        <dbReference type="Proteomes" id="UP000248349"/>
    </source>
</evidence>
<evidence type="ECO:0000256" key="6">
    <source>
        <dbReference type="ARBA" id="ARBA00022722"/>
    </source>
</evidence>
<dbReference type="Proteomes" id="UP000248349">
    <property type="component" value="Unassembled WGS sequence"/>
</dbReference>
<dbReference type="GO" id="GO:1990180">
    <property type="term" value="P:mitochondrial tRNA 3'-end processing"/>
    <property type="evidence" value="ECO:0007669"/>
    <property type="project" value="TreeGrafter"/>
</dbReference>
<keyword evidence="5" id="KW-0819">tRNA processing</keyword>
<keyword evidence="9" id="KW-0378">Hydrolase</keyword>
<comment type="similarity">
    <text evidence="3">Belongs to the RNase Z family.</text>
</comment>
<feature type="compositionally biased region" description="Basic and acidic residues" evidence="12">
    <location>
        <begin position="873"/>
        <end position="887"/>
    </location>
</feature>
<keyword evidence="11" id="KW-0175">Coiled coil</keyword>
<dbReference type="PANTHER" id="PTHR12553:SF49">
    <property type="entry name" value="ZINC PHOSPHODIESTERASE ELAC PROTEIN 2"/>
    <property type="match status" value="1"/>
</dbReference>
<organism evidence="14 15">
    <name type="scientific">Aspergillus saccharolyticus JOP 1030-1</name>
    <dbReference type="NCBI Taxonomy" id="1450539"/>
    <lineage>
        <taxon>Eukaryota</taxon>
        <taxon>Fungi</taxon>
        <taxon>Dikarya</taxon>
        <taxon>Ascomycota</taxon>
        <taxon>Pezizomycotina</taxon>
        <taxon>Eurotiomycetes</taxon>
        <taxon>Eurotiomycetidae</taxon>
        <taxon>Eurotiales</taxon>
        <taxon>Aspergillaceae</taxon>
        <taxon>Aspergillus</taxon>
        <taxon>Aspergillus subgen. Circumdati</taxon>
    </lineage>
</organism>
<evidence type="ECO:0000256" key="8">
    <source>
        <dbReference type="ARBA" id="ARBA00022759"/>
    </source>
</evidence>
<evidence type="ECO:0000256" key="12">
    <source>
        <dbReference type="SAM" id="MobiDB-lite"/>
    </source>
</evidence>
<dbReference type="SUPFAM" id="SSF56281">
    <property type="entry name" value="Metallo-hydrolase/oxidoreductase"/>
    <property type="match status" value="2"/>
</dbReference>
<comment type="cofactor">
    <cofactor evidence="2">
        <name>Zn(2+)</name>
        <dbReference type="ChEBI" id="CHEBI:29105"/>
    </cofactor>
</comment>
<evidence type="ECO:0000256" key="2">
    <source>
        <dbReference type="ARBA" id="ARBA00001947"/>
    </source>
</evidence>
<dbReference type="AlphaFoldDB" id="A0A318ZRZ5"/>
<dbReference type="RefSeq" id="XP_025435366.1">
    <property type="nucleotide sequence ID" value="XM_025574036.1"/>
</dbReference>
<dbReference type="GO" id="GO:0042781">
    <property type="term" value="F:3'-tRNA processing endoribonuclease activity"/>
    <property type="evidence" value="ECO:0007669"/>
    <property type="project" value="UniProtKB-EC"/>
</dbReference>
<evidence type="ECO:0000256" key="10">
    <source>
        <dbReference type="ARBA" id="ARBA00022833"/>
    </source>
</evidence>
<feature type="region of interest" description="Disordered" evidence="12">
    <location>
        <begin position="197"/>
        <end position="231"/>
    </location>
</feature>
<evidence type="ECO:0000256" key="3">
    <source>
        <dbReference type="ARBA" id="ARBA00007823"/>
    </source>
</evidence>
<feature type="compositionally biased region" description="Low complexity" evidence="12">
    <location>
        <begin position="1034"/>
        <end position="1047"/>
    </location>
</feature>
<feature type="coiled-coil region" evidence="11">
    <location>
        <begin position="963"/>
        <end position="997"/>
    </location>
</feature>
<dbReference type="GO" id="GO:0046872">
    <property type="term" value="F:metal ion binding"/>
    <property type="evidence" value="ECO:0007669"/>
    <property type="project" value="UniProtKB-KW"/>
</dbReference>
<evidence type="ECO:0000256" key="9">
    <source>
        <dbReference type="ARBA" id="ARBA00022801"/>
    </source>
</evidence>
<evidence type="ECO:0000256" key="4">
    <source>
        <dbReference type="ARBA" id="ARBA00012477"/>
    </source>
</evidence>
<dbReference type="OrthoDB" id="527344at2759"/>
<keyword evidence="6" id="KW-0540">Nuclease</keyword>
<keyword evidence="8" id="KW-0255">Endonuclease</keyword>
<sequence>MKYYYQVVTTPTADTPGSCVVLHFPDKRYLFGQVAEGTQRACGGRSVKFGLMTDIFLTGRLEMKNVGGLFGVILTLADSLASSASTIAETHAEKKKKRAAAGLDIDRQNAPLHGVPYGTQGGEHVPQRGTLTIHGGRNLTHMMATARKFIFRQGLPMFMKEHDEGSLATHRQPRSADPYEQPTWSDQNIKVWVMAVSPKSQSQSQDTTSDRLVRSKSPRKRSHDEFQEKEAAAGLADQVIRQNVVSNMFNSTWSLDALEETKLADVQMPAVMFVRDPATKDLKRYKGPAPGSGQPLPDMTVLVRKPWPGANVEKIPPTTWNEDAISYIVRNHDLRGKFDTKKAQALKVRKGPDYAKLTRGESVLSEDGQVVTPDMVLGEPRLGKSVAIIDLPTPAYVENLVNRPEWDSPAAAFGLEAFIWILGPGVGDHPKLHEFVAKMSHCKHTVSSPDYCPNYLAMKEIAESTMQMAQLRPDNYKMPVYDNVTVPQPVASNELVVDASNRAPLQPLDSGLIIDMEPTFGINTSEVIPRYDPRSTNYEMPKAVATRIKAISRRTEYPEFQEKLAAFRNDLPGADVEIITLGTGSSIPSKFRNVSSTLVHAPGYGYYLLDCGEGTLGQLKRLFEPEELLEVFKNMKMIWISHLHADHHLGIANVIKAWYQANYPHGVPRTDSIEEDMSQILRDKRLFVVCEEMMTAWLEEYASAEDYGFGKVTALSAYPSLTKGGVFETYFVHRHCRADGTYPGQREGVAQPQTTTLRFQDDSSPLSALLRAATGLSDLLPSRVQHCRGAMAVTLAYSDGFKLSFSGDCRPSDSFAATGRGSTVLIHEATFQNDMAGSAIAKKHSTFAEAMAVARQMEAKALLLTHFSQRYQRTDSIENDNQGKSKPDNGSGRMQTKDVPDDDEPEDGSPQLAASNDNTGGVIRATPSAKYNGPYVNAFDYMRVRVGEFPIVQAYVPAMEKLFLTLEQASQAATAERARLQNEFTKQRKQAKQTSQNVAKVAKFAAKNQSKGKAAAASGEDKMDVDAKSPTTRSLWSASESESGWSTSEDEGKANRK</sequence>
<dbReference type="GeneID" id="37075264"/>
<evidence type="ECO:0000256" key="11">
    <source>
        <dbReference type="SAM" id="Coils"/>
    </source>
</evidence>
<keyword evidence="10" id="KW-0862">Zinc</keyword>
<dbReference type="EMBL" id="KZ821219">
    <property type="protein sequence ID" value="PYH49384.1"/>
    <property type="molecule type" value="Genomic_DNA"/>
</dbReference>
<feature type="domain" description="tRNase Z endonuclease" evidence="13">
    <location>
        <begin position="6"/>
        <end position="68"/>
    </location>
</feature>
<dbReference type="InterPro" id="IPR027794">
    <property type="entry name" value="tRNase_Z_dom"/>
</dbReference>
<evidence type="ECO:0000313" key="14">
    <source>
        <dbReference type="EMBL" id="PYH49384.1"/>
    </source>
</evidence>
<dbReference type="Pfam" id="PF13691">
    <property type="entry name" value="Lactamase_B_4"/>
    <property type="match status" value="1"/>
</dbReference>
<feature type="compositionally biased region" description="Basic and acidic residues" evidence="12">
    <location>
        <begin position="222"/>
        <end position="231"/>
    </location>
</feature>
<comment type="catalytic activity">
    <reaction evidence="1">
        <text>Endonucleolytic cleavage of RNA, removing extra 3' nucleotides from tRNA precursor, generating 3' termini of tRNAs. A 3'-hydroxy group is left at the tRNA terminus and a 5'-phosphoryl group is left at the trailer molecule.</text>
        <dbReference type="EC" id="3.1.26.11"/>
    </reaction>
</comment>
<dbReference type="EC" id="3.1.26.11" evidence="4"/>
<feature type="region of interest" description="Disordered" evidence="12">
    <location>
        <begin position="1004"/>
        <end position="1057"/>
    </location>
</feature>
<reference evidence="14 15" key="1">
    <citation type="submission" date="2016-12" db="EMBL/GenBank/DDBJ databases">
        <title>The genomes of Aspergillus section Nigri reveals drivers in fungal speciation.</title>
        <authorList>
            <consortium name="DOE Joint Genome Institute"/>
            <person name="Vesth T.C."/>
            <person name="Nybo J."/>
            <person name="Theobald S."/>
            <person name="Brandl J."/>
            <person name="Frisvad J.C."/>
            <person name="Nielsen K.F."/>
            <person name="Lyhne E.K."/>
            <person name="Kogle M.E."/>
            <person name="Kuo A."/>
            <person name="Riley R."/>
            <person name="Clum A."/>
            <person name="Nolan M."/>
            <person name="Lipzen A."/>
            <person name="Salamov A."/>
            <person name="Henrissat B."/>
            <person name="Wiebenga A."/>
            <person name="De Vries R.P."/>
            <person name="Grigoriev I.V."/>
            <person name="Mortensen U.H."/>
            <person name="Andersen M.R."/>
            <person name="Baker S.E."/>
        </authorList>
    </citation>
    <scope>NUCLEOTIDE SEQUENCE [LARGE SCALE GENOMIC DNA]</scope>
    <source>
        <strain evidence="14 15">JOP 1030-1</strain>
    </source>
</reference>
<keyword evidence="7" id="KW-0479">Metal-binding</keyword>
<evidence type="ECO:0000256" key="5">
    <source>
        <dbReference type="ARBA" id="ARBA00022694"/>
    </source>
</evidence>
<dbReference type="InterPro" id="IPR047151">
    <property type="entry name" value="RNZ2-like"/>
</dbReference>
<dbReference type="InterPro" id="IPR036866">
    <property type="entry name" value="RibonucZ/Hydroxyglut_hydro"/>
</dbReference>
<dbReference type="PANTHER" id="PTHR12553">
    <property type="entry name" value="ZINC PHOSPHODIESTERASE ELAC PROTEIN 2"/>
    <property type="match status" value="1"/>
</dbReference>
<dbReference type="Gene3D" id="3.60.15.10">
    <property type="entry name" value="Ribonuclease Z/Hydroxyacylglutathione hydrolase-like"/>
    <property type="match status" value="2"/>
</dbReference>
<dbReference type="STRING" id="1450539.A0A318ZRZ5"/>
<dbReference type="CDD" id="cd07718">
    <property type="entry name" value="RNaseZ_ELAC1_ELAC2-C-term-like_MBL-fold"/>
    <property type="match status" value="1"/>
</dbReference>
<evidence type="ECO:0000259" key="13">
    <source>
        <dbReference type="Pfam" id="PF13691"/>
    </source>
</evidence>
<accession>A0A318ZRZ5</accession>
<feature type="region of interest" description="Disordered" evidence="12">
    <location>
        <begin position="873"/>
        <end position="926"/>
    </location>
</feature>
<dbReference type="GO" id="GO:0005739">
    <property type="term" value="C:mitochondrion"/>
    <property type="evidence" value="ECO:0007669"/>
    <property type="project" value="TreeGrafter"/>
</dbReference>
<evidence type="ECO:0000256" key="1">
    <source>
        <dbReference type="ARBA" id="ARBA00000402"/>
    </source>
</evidence>
<protein>
    <recommendedName>
        <fullName evidence="4">ribonuclease Z</fullName>
        <ecNumber evidence="4">3.1.26.11</ecNumber>
    </recommendedName>
</protein>
<gene>
    <name evidence="14" type="ORF">BP01DRAFT_352861</name>
</gene>
<proteinExistence type="inferred from homology"/>
<feature type="region of interest" description="Disordered" evidence="12">
    <location>
        <begin position="163"/>
        <end position="183"/>
    </location>
</feature>
<keyword evidence="15" id="KW-1185">Reference proteome</keyword>
<name>A0A318ZRZ5_9EURO</name>